<comment type="caution">
    <text evidence="1">The sequence shown here is derived from an EMBL/GenBank/DDBJ whole genome shotgun (WGS) entry which is preliminary data.</text>
</comment>
<evidence type="ECO:0000313" key="1">
    <source>
        <dbReference type="EMBL" id="KAF0734161.1"/>
    </source>
</evidence>
<protein>
    <submittedName>
        <fullName evidence="1">Uncharacterized protein</fullName>
    </submittedName>
</protein>
<accession>A0A6G0X300</accession>
<sequence>MLTTNVPFQSRLESIIVTCDIDSVLATLTSPSIEGQLTLFFQLYNLQLPPTFDKPSSDELPDTRAQQTGQLRSLEAICLVLTECRFLYVKQGAIHMEDMALLLRRFFHQGIFRWPQLTSPSACCQDTALDFAVPPDSEFV</sequence>
<keyword evidence="2" id="KW-1185">Reference proteome</keyword>
<proteinExistence type="predicted"/>
<dbReference type="AlphaFoldDB" id="A0A6G0X300"/>
<reference evidence="1 2" key="1">
    <citation type="submission" date="2019-07" db="EMBL/GenBank/DDBJ databases">
        <title>Genomics analysis of Aphanomyces spp. identifies a new class of oomycete effector associated with host adaptation.</title>
        <authorList>
            <person name="Gaulin E."/>
        </authorList>
    </citation>
    <scope>NUCLEOTIDE SEQUENCE [LARGE SCALE GENOMIC DNA]</scope>
    <source>
        <strain evidence="1 2">ATCC 201684</strain>
    </source>
</reference>
<evidence type="ECO:0000313" key="2">
    <source>
        <dbReference type="Proteomes" id="UP000481153"/>
    </source>
</evidence>
<name>A0A6G0X300_9STRA</name>
<dbReference type="Proteomes" id="UP000481153">
    <property type="component" value="Unassembled WGS sequence"/>
</dbReference>
<dbReference type="EMBL" id="VJMJ01000117">
    <property type="protein sequence ID" value="KAF0734161.1"/>
    <property type="molecule type" value="Genomic_DNA"/>
</dbReference>
<gene>
    <name evidence="1" type="ORF">Ae201684_009029</name>
</gene>
<dbReference type="VEuPathDB" id="FungiDB:AeMF1_007440"/>
<organism evidence="1 2">
    <name type="scientific">Aphanomyces euteiches</name>
    <dbReference type="NCBI Taxonomy" id="100861"/>
    <lineage>
        <taxon>Eukaryota</taxon>
        <taxon>Sar</taxon>
        <taxon>Stramenopiles</taxon>
        <taxon>Oomycota</taxon>
        <taxon>Saprolegniomycetes</taxon>
        <taxon>Saprolegniales</taxon>
        <taxon>Verrucalvaceae</taxon>
        <taxon>Aphanomyces</taxon>
    </lineage>
</organism>